<keyword evidence="12" id="KW-1185">Reference proteome</keyword>
<evidence type="ECO:0000313" key="12">
    <source>
        <dbReference type="Proteomes" id="UP000814176"/>
    </source>
</evidence>
<evidence type="ECO:0000256" key="2">
    <source>
        <dbReference type="ARBA" id="ARBA00022692"/>
    </source>
</evidence>
<dbReference type="GeneID" id="72008033"/>
<dbReference type="Pfam" id="PF13639">
    <property type="entry name" value="zf-RING_2"/>
    <property type="match status" value="1"/>
</dbReference>
<comment type="subcellular location">
    <subcellularLocation>
        <location evidence="1">Membrane</location>
    </subcellularLocation>
</comment>
<evidence type="ECO:0000313" key="11">
    <source>
        <dbReference type="EMBL" id="KAH9838503.1"/>
    </source>
</evidence>
<evidence type="ECO:0000256" key="7">
    <source>
        <dbReference type="ARBA" id="ARBA00023136"/>
    </source>
</evidence>
<evidence type="ECO:0000259" key="10">
    <source>
        <dbReference type="PROSITE" id="PS50089"/>
    </source>
</evidence>
<dbReference type="SMART" id="SM00184">
    <property type="entry name" value="RING"/>
    <property type="match status" value="1"/>
</dbReference>
<dbReference type="Gene3D" id="3.30.40.10">
    <property type="entry name" value="Zinc/RING finger domain, C3HC4 (zinc finger)"/>
    <property type="match status" value="1"/>
</dbReference>
<dbReference type="PROSITE" id="PS50089">
    <property type="entry name" value="ZF_RING_2"/>
    <property type="match status" value="1"/>
</dbReference>
<dbReference type="PANTHER" id="PTHR46539:SF1">
    <property type="entry name" value="E3 UBIQUITIN-PROTEIN LIGASE ATL42"/>
    <property type="match status" value="1"/>
</dbReference>
<feature type="transmembrane region" description="Helical" evidence="9">
    <location>
        <begin position="325"/>
        <end position="346"/>
    </location>
</feature>
<dbReference type="PROSITE" id="PS00518">
    <property type="entry name" value="ZF_RING_1"/>
    <property type="match status" value="1"/>
</dbReference>
<keyword evidence="3" id="KW-0479">Metal-binding</keyword>
<organism evidence="11 12">
    <name type="scientific">Rhodofomes roseus</name>
    <dbReference type="NCBI Taxonomy" id="34475"/>
    <lineage>
        <taxon>Eukaryota</taxon>
        <taxon>Fungi</taxon>
        <taxon>Dikarya</taxon>
        <taxon>Basidiomycota</taxon>
        <taxon>Agaricomycotina</taxon>
        <taxon>Agaricomycetes</taxon>
        <taxon>Polyporales</taxon>
        <taxon>Rhodofomes</taxon>
    </lineage>
</organism>
<evidence type="ECO:0000256" key="4">
    <source>
        <dbReference type="ARBA" id="ARBA00022771"/>
    </source>
</evidence>
<name>A0ABQ8KKS5_9APHY</name>
<evidence type="ECO:0000256" key="1">
    <source>
        <dbReference type="ARBA" id="ARBA00004370"/>
    </source>
</evidence>
<feature type="transmembrane region" description="Helical" evidence="9">
    <location>
        <begin position="117"/>
        <end position="138"/>
    </location>
</feature>
<feature type="transmembrane region" description="Helical" evidence="9">
    <location>
        <begin position="144"/>
        <end position="167"/>
    </location>
</feature>
<dbReference type="EMBL" id="JADCUA010000007">
    <property type="protein sequence ID" value="KAH9838503.1"/>
    <property type="molecule type" value="Genomic_DNA"/>
</dbReference>
<evidence type="ECO:0000256" key="5">
    <source>
        <dbReference type="ARBA" id="ARBA00022833"/>
    </source>
</evidence>
<evidence type="ECO:0000256" key="3">
    <source>
        <dbReference type="ARBA" id="ARBA00022723"/>
    </source>
</evidence>
<keyword evidence="6 9" id="KW-1133">Transmembrane helix</keyword>
<evidence type="ECO:0000256" key="8">
    <source>
        <dbReference type="PROSITE-ProRule" id="PRU00175"/>
    </source>
</evidence>
<dbReference type="InterPro" id="IPR013083">
    <property type="entry name" value="Znf_RING/FYVE/PHD"/>
</dbReference>
<protein>
    <recommendedName>
        <fullName evidence="10">RING-type domain-containing protein</fullName>
    </recommendedName>
</protein>
<proteinExistence type="predicted"/>
<reference evidence="11 12" key="1">
    <citation type="journal article" date="2021" name="Environ. Microbiol.">
        <title>Gene family expansions and transcriptome signatures uncover fungal adaptations to wood decay.</title>
        <authorList>
            <person name="Hage H."/>
            <person name="Miyauchi S."/>
            <person name="Viragh M."/>
            <person name="Drula E."/>
            <person name="Min B."/>
            <person name="Chaduli D."/>
            <person name="Navarro D."/>
            <person name="Favel A."/>
            <person name="Norest M."/>
            <person name="Lesage-Meessen L."/>
            <person name="Balint B."/>
            <person name="Merenyi Z."/>
            <person name="de Eugenio L."/>
            <person name="Morin E."/>
            <person name="Martinez A.T."/>
            <person name="Baldrian P."/>
            <person name="Stursova M."/>
            <person name="Martinez M.J."/>
            <person name="Novotny C."/>
            <person name="Magnuson J.K."/>
            <person name="Spatafora J.W."/>
            <person name="Maurice S."/>
            <person name="Pangilinan J."/>
            <person name="Andreopoulos W."/>
            <person name="LaButti K."/>
            <person name="Hundley H."/>
            <person name="Na H."/>
            <person name="Kuo A."/>
            <person name="Barry K."/>
            <person name="Lipzen A."/>
            <person name="Henrissat B."/>
            <person name="Riley R."/>
            <person name="Ahrendt S."/>
            <person name="Nagy L.G."/>
            <person name="Grigoriev I.V."/>
            <person name="Martin F."/>
            <person name="Rosso M.N."/>
        </authorList>
    </citation>
    <scope>NUCLEOTIDE SEQUENCE [LARGE SCALE GENOMIC DNA]</scope>
    <source>
        <strain evidence="11 12">CIRM-BRFM 1785</strain>
    </source>
</reference>
<feature type="transmembrane region" description="Helical" evidence="9">
    <location>
        <begin position="71"/>
        <end position="90"/>
    </location>
</feature>
<keyword evidence="5" id="KW-0862">Zinc</keyword>
<dbReference type="SUPFAM" id="SSF57850">
    <property type="entry name" value="RING/U-box"/>
    <property type="match status" value="1"/>
</dbReference>
<dbReference type="InterPro" id="IPR001841">
    <property type="entry name" value="Znf_RING"/>
</dbReference>
<comment type="caution">
    <text evidence="11">The sequence shown here is derived from an EMBL/GenBank/DDBJ whole genome shotgun (WGS) entry which is preliminary data.</text>
</comment>
<keyword evidence="2 9" id="KW-0812">Transmembrane</keyword>
<dbReference type="PANTHER" id="PTHR46539">
    <property type="entry name" value="E3 UBIQUITIN-PROTEIN LIGASE ATL42"/>
    <property type="match status" value="1"/>
</dbReference>
<sequence length="357" mass="40733">MLLLGVLAALWRCMSRRVFYEILFVCLLSRIYAMSVAMGLGLFDARRVCSDPQYKPPISNMFAPELHGGRGLMWMLLAWQVPIILIFYSWEYRQQDGDEDLTLDNLEENWKRVLGLIYRYAITGSVVAVLLHGVYILGDINNTYIVYAPILTVIFTDAFVWPLVTWIKTGRGIPRPPEPEPAPVPIIPWRIIGTYDDLLEAFPILRQHDVPLEDQCAICCETFQDVCDDRGIIIKIPGCEHVFCQTCISGWLHQGGHTCPLCRYDFVRDAEGLLDYPSRIGTVNTDVTFNLSLTRMFWAVLGLCRKLLMVFVNDRINTTFGLAMAVFHILLAAPFRLLIALIRALLELCESLKFVQH</sequence>
<dbReference type="RefSeq" id="XP_047780418.1">
    <property type="nucleotide sequence ID" value="XM_047927301.1"/>
</dbReference>
<dbReference type="Proteomes" id="UP000814176">
    <property type="component" value="Unassembled WGS sequence"/>
</dbReference>
<feature type="domain" description="RING-type" evidence="10">
    <location>
        <begin position="216"/>
        <end position="263"/>
    </location>
</feature>
<accession>A0ABQ8KKS5</accession>
<keyword evidence="4 8" id="KW-0863">Zinc-finger</keyword>
<dbReference type="InterPro" id="IPR017907">
    <property type="entry name" value="Znf_RING_CS"/>
</dbReference>
<keyword evidence="7 9" id="KW-0472">Membrane</keyword>
<evidence type="ECO:0000256" key="6">
    <source>
        <dbReference type="ARBA" id="ARBA00022989"/>
    </source>
</evidence>
<gene>
    <name evidence="11" type="ORF">C8Q71DRAFT_856449</name>
</gene>
<evidence type="ECO:0000256" key="9">
    <source>
        <dbReference type="SAM" id="Phobius"/>
    </source>
</evidence>